<protein>
    <recommendedName>
        <fullName evidence="10">Hexosyltransferase</fullName>
        <ecNumber evidence="10">2.4.1.-</ecNumber>
    </recommendedName>
</protein>
<evidence type="ECO:0000256" key="4">
    <source>
        <dbReference type="ARBA" id="ARBA00022679"/>
    </source>
</evidence>
<gene>
    <name evidence="13" type="primary">LOC106818089</name>
</gene>
<dbReference type="Gene3D" id="3.90.550.50">
    <property type="match status" value="1"/>
</dbReference>
<dbReference type="GeneID" id="106818089"/>
<evidence type="ECO:0000256" key="6">
    <source>
        <dbReference type="ARBA" id="ARBA00022968"/>
    </source>
</evidence>
<evidence type="ECO:0000256" key="5">
    <source>
        <dbReference type="ARBA" id="ARBA00022692"/>
    </source>
</evidence>
<evidence type="ECO:0000313" key="13">
    <source>
        <dbReference type="RefSeq" id="XP_014678293.1"/>
    </source>
</evidence>
<feature type="transmembrane region" description="Helical" evidence="10">
    <location>
        <begin position="21"/>
        <end position="37"/>
    </location>
</feature>
<keyword evidence="5 10" id="KW-0812">Transmembrane</keyword>
<evidence type="ECO:0000256" key="11">
    <source>
        <dbReference type="SAM" id="MobiDB-lite"/>
    </source>
</evidence>
<proteinExistence type="inferred from homology"/>
<evidence type="ECO:0000256" key="3">
    <source>
        <dbReference type="ARBA" id="ARBA00022676"/>
    </source>
</evidence>
<comment type="similarity">
    <text evidence="2 10">Belongs to the glycosyltransferase 31 family.</text>
</comment>
<evidence type="ECO:0000256" key="8">
    <source>
        <dbReference type="ARBA" id="ARBA00023034"/>
    </source>
</evidence>
<dbReference type="EC" id="2.4.1.-" evidence="10"/>
<evidence type="ECO:0000256" key="7">
    <source>
        <dbReference type="ARBA" id="ARBA00022989"/>
    </source>
</evidence>
<comment type="subcellular location">
    <subcellularLocation>
        <location evidence="1 10">Golgi apparatus membrane</location>
        <topology evidence="1 10">Single-pass type II membrane protein</topology>
    </subcellularLocation>
</comment>
<evidence type="ECO:0000256" key="1">
    <source>
        <dbReference type="ARBA" id="ARBA00004323"/>
    </source>
</evidence>
<dbReference type="PANTHER" id="PTHR11214">
    <property type="entry name" value="BETA-1,3-N-ACETYLGLUCOSAMINYLTRANSFERASE"/>
    <property type="match status" value="1"/>
</dbReference>
<evidence type="ECO:0000256" key="2">
    <source>
        <dbReference type="ARBA" id="ARBA00008661"/>
    </source>
</evidence>
<dbReference type="Pfam" id="PF01762">
    <property type="entry name" value="Galactosyl_T"/>
    <property type="match status" value="1"/>
</dbReference>
<keyword evidence="9 10" id="KW-0472">Membrane</keyword>
<accession>A0ABM1F1H2</accession>
<evidence type="ECO:0000313" key="12">
    <source>
        <dbReference type="Proteomes" id="UP000695022"/>
    </source>
</evidence>
<keyword evidence="6 10" id="KW-0735">Signal-anchor</keyword>
<keyword evidence="8 10" id="KW-0333">Golgi apparatus</keyword>
<sequence length="416" mass="46684">MHNCVSGRRCHVYVRLRGWRPWLVFCLTCLLFITAFWKNSSVLLASQDRSSAAPPGASTTAAASDSGVEFTIYDRNYTYRAPPLNCTSRTLLLLLAISSASDVAGRRLVRQTWGSVSRTSDEGDAGVHRRRRGVTNGAPRSSAHYTYAAPDIPCTNDTLLLVLVVSAVGDATGRASVRDTWGSPRRNRTQVVVAFLVADSADATTRLRVRDEMRLHGDVVLGDFLDTYDNLTAKSVMALHVASRRCPQATFAMKIDSDVFVNLLALTRYLQTTANRTRAIVGARKTASHPYRDRRNKWYVSASEFAGDVYPPYVVGGAYCMSADVAGLLYATSRRVRPFRMEDIYVTGMLAERADVARVNHDSFVIQPTGLDRRRFLSRVRYMPTYFVFHPVNLVQRQEMWQHMRKSDEFRALYVA</sequence>
<dbReference type="Proteomes" id="UP000695022">
    <property type="component" value="Unplaced"/>
</dbReference>
<keyword evidence="12" id="KW-1185">Reference proteome</keyword>
<keyword evidence="7 10" id="KW-1133">Transmembrane helix</keyword>
<feature type="region of interest" description="Disordered" evidence="11">
    <location>
        <begin position="119"/>
        <end position="140"/>
    </location>
</feature>
<dbReference type="PANTHER" id="PTHR11214:SF314">
    <property type="entry name" value="HEXOSYLTRANSFERASE"/>
    <property type="match status" value="1"/>
</dbReference>
<dbReference type="InterPro" id="IPR002659">
    <property type="entry name" value="Glyco_trans_31"/>
</dbReference>
<evidence type="ECO:0000256" key="10">
    <source>
        <dbReference type="RuleBase" id="RU363063"/>
    </source>
</evidence>
<keyword evidence="3 10" id="KW-0328">Glycosyltransferase</keyword>
<evidence type="ECO:0000256" key="9">
    <source>
        <dbReference type="ARBA" id="ARBA00023136"/>
    </source>
</evidence>
<name>A0ABM1F1H2_PRICU</name>
<dbReference type="RefSeq" id="XP_014678293.1">
    <property type="nucleotide sequence ID" value="XM_014822807.1"/>
</dbReference>
<reference evidence="13" key="1">
    <citation type="submission" date="2025-08" db="UniProtKB">
        <authorList>
            <consortium name="RefSeq"/>
        </authorList>
    </citation>
    <scope>IDENTIFICATION</scope>
</reference>
<organism evidence="12 13">
    <name type="scientific">Priapulus caudatus</name>
    <name type="common">Priapulid worm</name>
    <dbReference type="NCBI Taxonomy" id="37621"/>
    <lineage>
        <taxon>Eukaryota</taxon>
        <taxon>Metazoa</taxon>
        <taxon>Ecdysozoa</taxon>
        <taxon>Scalidophora</taxon>
        <taxon>Priapulida</taxon>
        <taxon>Priapulimorpha</taxon>
        <taxon>Priapulimorphida</taxon>
        <taxon>Priapulidae</taxon>
        <taxon>Priapulus</taxon>
    </lineage>
</organism>
<keyword evidence="4" id="KW-0808">Transferase</keyword>